<dbReference type="AlphaFoldDB" id="A0A5C6RIE2"/>
<dbReference type="RefSeq" id="WP_147168697.1">
    <property type="nucleotide sequence ID" value="NZ_VOOR01000041.1"/>
</dbReference>
<evidence type="ECO:0000256" key="1">
    <source>
        <dbReference type="SAM" id="Phobius"/>
    </source>
</evidence>
<keyword evidence="1" id="KW-0812">Transmembrane</keyword>
<evidence type="ECO:0000313" key="3">
    <source>
        <dbReference type="Proteomes" id="UP000321580"/>
    </source>
</evidence>
<accession>A0A5C6RIE2</accession>
<name>A0A5C6RIE2_9BACT</name>
<keyword evidence="1" id="KW-1133">Transmembrane helix</keyword>
<dbReference type="Proteomes" id="UP000321580">
    <property type="component" value="Unassembled WGS sequence"/>
</dbReference>
<comment type="caution">
    <text evidence="2">The sequence shown here is derived from an EMBL/GenBank/DDBJ whole genome shotgun (WGS) entry which is preliminary data.</text>
</comment>
<protein>
    <submittedName>
        <fullName evidence="2">Uncharacterized protein</fullName>
    </submittedName>
</protein>
<keyword evidence="3" id="KW-1185">Reference proteome</keyword>
<evidence type="ECO:0000313" key="2">
    <source>
        <dbReference type="EMBL" id="TXB61967.1"/>
    </source>
</evidence>
<feature type="transmembrane region" description="Helical" evidence="1">
    <location>
        <begin position="20"/>
        <end position="42"/>
    </location>
</feature>
<organism evidence="2 3">
    <name type="scientific">Phaeodactylibacter luteus</name>
    <dbReference type="NCBI Taxonomy" id="1564516"/>
    <lineage>
        <taxon>Bacteria</taxon>
        <taxon>Pseudomonadati</taxon>
        <taxon>Bacteroidota</taxon>
        <taxon>Saprospiria</taxon>
        <taxon>Saprospirales</taxon>
        <taxon>Haliscomenobacteraceae</taxon>
        <taxon>Phaeodactylibacter</taxon>
    </lineage>
</organism>
<gene>
    <name evidence="2" type="ORF">FRY97_16645</name>
</gene>
<dbReference type="EMBL" id="VOOR01000041">
    <property type="protein sequence ID" value="TXB61967.1"/>
    <property type="molecule type" value="Genomic_DNA"/>
</dbReference>
<proteinExistence type="predicted"/>
<sequence length="73" mass="7948">MAEPKKEKRDPFDGDYVGNIWGWRFSIIGAIGLLLLTSLAAYRHYTLGVPIGFDDPAKEAGPAVDTTATLPNQ</sequence>
<keyword evidence="1" id="KW-0472">Membrane</keyword>
<dbReference type="OrthoDB" id="1495978at2"/>
<reference evidence="2 3" key="1">
    <citation type="submission" date="2019-08" db="EMBL/GenBank/DDBJ databases">
        <title>Genome of Phaeodactylibacter luteus.</title>
        <authorList>
            <person name="Bowman J.P."/>
        </authorList>
    </citation>
    <scope>NUCLEOTIDE SEQUENCE [LARGE SCALE GENOMIC DNA]</scope>
    <source>
        <strain evidence="2 3">KCTC 42180</strain>
    </source>
</reference>